<dbReference type="Pfam" id="PF01909">
    <property type="entry name" value="NTP_transf_2"/>
    <property type="match status" value="1"/>
</dbReference>
<evidence type="ECO:0000313" key="3">
    <source>
        <dbReference type="Proteomes" id="UP000681341"/>
    </source>
</evidence>
<proteinExistence type="predicted"/>
<feature type="domain" description="Polymerase nucleotidyl transferase" evidence="1">
    <location>
        <begin position="22"/>
        <end position="52"/>
    </location>
</feature>
<comment type="caution">
    <text evidence="2">The sequence shown here is derived from an EMBL/GenBank/DDBJ whole genome shotgun (WGS) entry which is preliminary data.</text>
</comment>
<dbReference type="SUPFAM" id="SSF81301">
    <property type="entry name" value="Nucleotidyltransferase"/>
    <property type="match status" value="1"/>
</dbReference>
<gene>
    <name evidence="2" type="ORF">J5V16_05205</name>
</gene>
<dbReference type="CDD" id="cd05403">
    <property type="entry name" value="NT_KNTase_like"/>
    <property type="match status" value="1"/>
</dbReference>
<name>A0ABS3U382_9ACTN</name>
<organism evidence="2 3">
    <name type="scientific">Glycomyces niveus</name>
    <dbReference type="NCBI Taxonomy" id="2820287"/>
    <lineage>
        <taxon>Bacteria</taxon>
        <taxon>Bacillati</taxon>
        <taxon>Actinomycetota</taxon>
        <taxon>Actinomycetes</taxon>
        <taxon>Glycomycetales</taxon>
        <taxon>Glycomycetaceae</taxon>
        <taxon>Glycomyces</taxon>
    </lineage>
</organism>
<dbReference type="Proteomes" id="UP000681341">
    <property type="component" value="Unassembled WGS sequence"/>
</dbReference>
<evidence type="ECO:0000259" key="1">
    <source>
        <dbReference type="Pfam" id="PF01909"/>
    </source>
</evidence>
<dbReference type="Gene3D" id="3.30.460.10">
    <property type="entry name" value="Beta Polymerase, domain 2"/>
    <property type="match status" value="1"/>
</dbReference>
<reference evidence="2 3" key="1">
    <citation type="submission" date="2021-03" db="EMBL/GenBank/DDBJ databases">
        <title>Glycomyces sp. nov., a novel actinomycete isolated from soil.</title>
        <authorList>
            <person name="Yang X."/>
            <person name="Xu X."/>
        </authorList>
    </citation>
    <scope>NUCLEOTIDE SEQUENCE [LARGE SCALE GENOMIC DNA]</scope>
    <source>
        <strain evidence="2 3">NEAU-S30</strain>
    </source>
</reference>
<protein>
    <submittedName>
        <fullName evidence="2">Nucleotidyltransferase domain-containing protein</fullName>
    </submittedName>
</protein>
<dbReference type="EMBL" id="JAGFNP010000002">
    <property type="protein sequence ID" value="MBO3732213.1"/>
    <property type="molecule type" value="Genomic_DNA"/>
</dbReference>
<dbReference type="InterPro" id="IPR002934">
    <property type="entry name" value="Polymerase_NTP_transf_dom"/>
</dbReference>
<sequence length="247" mass="26260">MHHHTQALAIAERLAADLAPGTLGIGLFGSVAKGTDHPHSDIDLFLAVDADPGTEVRQVEGRMVTLARKSAADLEGGLAHPWEAVTAVGAWRTARILHDPDGRMADLQARARAWTWESIGAEADRWAARELVGLAEEVHKTHGMLALDRPRAAAANRAILVLQLGYALAVAGRLVCDSENDLWDAVAAAEGPDWAAAWDTAAGVLPADHETGCRAALALYRIAADRLAHHLDAGDRAIVDTARDLTI</sequence>
<keyword evidence="3" id="KW-1185">Reference proteome</keyword>
<dbReference type="RefSeq" id="WP_208494993.1">
    <property type="nucleotide sequence ID" value="NZ_JAGFNP010000002.1"/>
</dbReference>
<dbReference type="InterPro" id="IPR043519">
    <property type="entry name" value="NT_sf"/>
</dbReference>
<evidence type="ECO:0000313" key="2">
    <source>
        <dbReference type="EMBL" id="MBO3732213.1"/>
    </source>
</evidence>
<accession>A0ABS3U382</accession>